<reference evidence="5 6" key="1">
    <citation type="submission" date="2020-11" db="EMBL/GenBank/DDBJ databases">
        <title>Sulfur oxidizing isolate from Hospital Hole Sinkhole.</title>
        <authorList>
            <person name="Scott K.M."/>
        </authorList>
    </citation>
    <scope>NUCLEOTIDE SEQUENCE [LARGE SCALE GENOMIC DNA]</scope>
    <source>
        <strain evidence="5 6">HH1</strain>
    </source>
</reference>
<dbReference type="InterPro" id="IPR000086">
    <property type="entry name" value="NUDIX_hydrolase_dom"/>
</dbReference>
<comment type="similarity">
    <text evidence="3">Belongs to the Nudix hydrolase family.</text>
</comment>
<evidence type="ECO:0000256" key="1">
    <source>
        <dbReference type="ARBA" id="ARBA00001946"/>
    </source>
</evidence>
<dbReference type="PRINTS" id="PR00502">
    <property type="entry name" value="NUDIXFAMILY"/>
</dbReference>
<dbReference type="PANTHER" id="PTHR43736">
    <property type="entry name" value="ADP-RIBOSE PYROPHOSPHATASE"/>
    <property type="match status" value="1"/>
</dbReference>
<comment type="cofactor">
    <cofactor evidence="1">
        <name>Mg(2+)</name>
        <dbReference type="ChEBI" id="CHEBI:18420"/>
    </cofactor>
</comment>
<evidence type="ECO:0000256" key="3">
    <source>
        <dbReference type="RuleBase" id="RU003476"/>
    </source>
</evidence>
<dbReference type="PANTHER" id="PTHR43736:SF1">
    <property type="entry name" value="DIHYDRONEOPTERIN TRIPHOSPHATE DIPHOSPHATASE"/>
    <property type="match status" value="1"/>
</dbReference>
<dbReference type="SUPFAM" id="SSF55811">
    <property type="entry name" value="Nudix"/>
    <property type="match status" value="1"/>
</dbReference>
<organism evidence="5 6">
    <name type="scientific">Thiomicrorhabdus heinhorstiae</name>
    <dbReference type="NCBI Taxonomy" id="2748010"/>
    <lineage>
        <taxon>Bacteria</taxon>
        <taxon>Pseudomonadati</taxon>
        <taxon>Pseudomonadota</taxon>
        <taxon>Gammaproteobacteria</taxon>
        <taxon>Thiotrichales</taxon>
        <taxon>Piscirickettsiaceae</taxon>
        <taxon>Thiomicrorhabdus</taxon>
    </lineage>
</organism>
<feature type="domain" description="Nudix hydrolase" evidence="4">
    <location>
        <begin position="6"/>
        <end position="142"/>
    </location>
</feature>
<gene>
    <name evidence="5" type="ORF">H8792_001855</name>
</gene>
<evidence type="ECO:0000313" key="6">
    <source>
        <dbReference type="Proteomes" id="UP001193680"/>
    </source>
</evidence>
<dbReference type="InterPro" id="IPR020084">
    <property type="entry name" value="NUDIX_hydrolase_CS"/>
</dbReference>
<keyword evidence="6" id="KW-1185">Reference proteome</keyword>
<dbReference type="Pfam" id="PF00293">
    <property type="entry name" value="NUDIX"/>
    <property type="match status" value="1"/>
</dbReference>
<accession>A0ABS0BYC4</accession>
<evidence type="ECO:0000256" key="2">
    <source>
        <dbReference type="ARBA" id="ARBA00022801"/>
    </source>
</evidence>
<dbReference type="InterPro" id="IPR015797">
    <property type="entry name" value="NUDIX_hydrolase-like_dom_sf"/>
</dbReference>
<proteinExistence type="inferred from homology"/>
<dbReference type="Proteomes" id="UP001193680">
    <property type="component" value="Unassembled WGS sequence"/>
</dbReference>
<dbReference type="PROSITE" id="PS00893">
    <property type="entry name" value="NUDIX_BOX"/>
    <property type="match status" value="1"/>
</dbReference>
<dbReference type="EMBL" id="JACBGI020000002">
    <property type="protein sequence ID" value="MBF6057077.1"/>
    <property type="molecule type" value="Genomic_DNA"/>
</dbReference>
<dbReference type="Gene3D" id="3.90.79.10">
    <property type="entry name" value="Nucleoside Triphosphate Pyrophosphohydrolase"/>
    <property type="match status" value="1"/>
</dbReference>
<keyword evidence="2 3" id="KW-0378">Hydrolase</keyword>
<dbReference type="InterPro" id="IPR020476">
    <property type="entry name" value="Nudix_hydrolase"/>
</dbReference>
<dbReference type="PROSITE" id="PS51462">
    <property type="entry name" value="NUDIX"/>
    <property type="match status" value="1"/>
</dbReference>
<sequence>MQTVRMKNTAKGILLQDEKVLFLRKEYSDGRVVYTLPGGTQEAGEPLEETAIREVWEEVGARVKVLSLQKVYEHQRPSKSDPEMVKYKVEFAFLCELLESYVPHNGIHPDPSQAGVEWLALAELDNKVLDPLPLAEILQEILQDSGSCYHNLTA</sequence>
<evidence type="ECO:0000313" key="5">
    <source>
        <dbReference type="EMBL" id="MBF6057077.1"/>
    </source>
</evidence>
<name>A0ABS0BYC4_9GAMM</name>
<comment type="caution">
    <text evidence="5">The sequence shown here is derived from an EMBL/GenBank/DDBJ whole genome shotgun (WGS) entry which is preliminary data.</text>
</comment>
<dbReference type="RefSeq" id="WP_194947448.1">
    <property type="nucleotide sequence ID" value="NZ_JACBGI020000002.1"/>
</dbReference>
<protein>
    <submittedName>
        <fullName evidence="5">NUDIX domain-containing protein</fullName>
    </submittedName>
</protein>
<evidence type="ECO:0000259" key="4">
    <source>
        <dbReference type="PROSITE" id="PS51462"/>
    </source>
</evidence>